<reference evidence="1" key="1">
    <citation type="submission" date="2021-05" db="EMBL/GenBank/DDBJ databases">
        <authorList>
            <person name="Pan Q."/>
            <person name="Jouanno E."/>
            <person name="Zahm M."/>
            <person name="Klopp C."/>
            <person name="Cabau C."/>
            <person name="Louis A."/>
            <person name="Berthelot C."/>
            <person name="Parey E."/>
            <person name="Roest Crollius H."/>
            <person name="Montfort J."/>
            <person name="Robinson-Rechavi M."/>
            <person name="Bouchez O."/>
            <person name="Lampietro C."/>
            <person name="Lopez Roques C."/>
            <person name="Donnadieu C."/>
            <person name="Postlethwait J."/>
            <person name="Bobe J."/>
            <person name="Dillon D."/>
            <person name="Chandos A."/>
            <person name="von Hippel F."/>
            <person name="Guiguen Y."/>
        </authorList>
    </citation>
    <scope>NUCLEOTIDE SEQUENCE</scope>
    <source>
        <strain evidence="1">YG-Jan2019</strain>
    </source>
</reference>
<proteinExistence type="predicted"/>
<keyword evidence="2" id="KW-1185">Reference proteome</keyword>
<protein>
    <submittedName>
        <fullName evidence="1">Uncharacterized protein</fullName>
    </submittedName>
</protein>
<evidence type="ECO:0000313" key="1">
    <source>
        <dbReference type="EMBL" id="KAJ7996425.1"/>
    </source>
</evidence>
<comment type="caution">
    <text evidence="1">The sequence shown here is derived from an EMBL/GenBank/DDBJ whole genome shotgun (WGS) entry which is preliminary data.</text>
</comment>
<sequence>MLRKTLIGQARKNSGTVSEAKQHYQVLEAAQESVETSEPLVSLTDSDQMEQSQPGRPNSVKPTCCLQLKFKSRFYTPSVDPVDTTFKWDCLTVLEDQ</sequence>
<accession>A0ACC2FYW5</accession>
<name>A0ACC2FYW5_DALPE</name>
<gene>
    <name evidence="1" type="ORF">DPEC_G00236940</name>
</gene>
<organism evidence="1 2">
    <name type="scientific">Dallia pectoralis</name>
    <name type="common">Alaska blackfish</name>
    <dbReference type="NCBI Taxonomy" id="75939"/>
    <lineage>
        <taxon>Eukaryota</taxon>
        <taxon>Metazoa</taxon>
        <taxon>Chordata</taxon>
        <taxon>Craniata</taxon>
        <taxon>Vertebrata</taxon>
        <taxon>Euteleostomi</taxon>
        <taxon>Actinopterygii</taxon>
        <taxon>Neopterygii</taxon>
        <taxon>Teleostei</taxon>
        <taxon>Protacanthopterygii</taxon>
        <taxon>Esociformes</taxon>
        <taxon>Umbridae</taxon>
        <taxon>Dallia</taxon>
    </lineage>
</organism>
<dbReference type="Proteomes" id="UP001157502">
    <property type="component" value="Chromosome 20"/>
</dbReference>
<evidence type="ECO:0000313" key="2">
    <source>
        <dbReference type="Proteomes" id="UP001157502"/>
    </source>
</evidence>
<dbReference type="EMBL" id="CM055747">
    <property type="protein sequence ID" value="KAJ7996425.1"/>
    <property type="molecule type" value="Genomic_DNA"/>
</dbReference>